<evidence type="ECO:0000313" key="2">
    <source>
        <dbReference type="EMBL" id="SDG73326.1"/>
    </source>
</evidence>
<dbReference type="Proteomes" id="UP000198607">
    <property type="component" value="Unassembled WGS sequence"/>
</dbReference>
<dbReference type="RefSeq" id="WP_091933034.1">
    <property type="nucleotide sequence ID" value="NZ_FNCY01000001.1"/>
</dbReference>
<organism evidence="2 3">
    <name type="scientific">Propionivibrio dicarboxylicus</name>
    <dbReference type="NCBI Taxonomy" id="83767"/>
    <lineage>
        <taxon>Bacteria</taxon>
        <taxon>Pseudomonadati</taxon>
        <taxon>Pseudomonadota</taxon>
        <taxon>Betaproteobacteria</taxon>
        <taxon>Rhodocyclales</taxon>
        <taxon>Rhodocyclaceae</taxon>
        <taxon>Propionivibrio</taxon>
    </lineage>
</organism>
<evidence type="ECO:0000313" key="3">
    <source>
        <dbReference type="Proteomes" id="UP000198607"/>
    </source>
</evidence>
<dbReference type="AlphaFoldDB" id="A0A1G7WN37"/>
<dbReference type="STRING" id="83767.SAMN05660652_00577"/>
<dbReference type="Pfam" id="PF02486">
    <property type="entry name" value="Rep_trans"/>
    <property type="match status" value="1"/>
</dbReference>
<gene>
    <name evidence="2" type="ORF">SAMN05660652_00577</name>
</gene>
<accession>A0A1G7WN37</accession>
<protein>
    <submittedName>
        <fullName evidence="2">Phage replication initiation protein</fullName>
    </submittedName>
</protein>
<dbReference type="InterPro" id="IPR003491">
    <property type="entry name" value="REP-like_C"/>
</dbReference>
<reference evidence="2 3" key="1">
    <citation type="submission" date="2016-10" db="EMBL/GenBank/DDBJ databases">
        <authorList>
            <person name="de Groot N.N."/>
        </authorList>
    </citation>
    <scope>NUCLEOTIDE SEQUENCE [LARGE SCALE GENOMIC DNA]</scope>
    <source>
        <strain evidence="2 3">DSM 5885</strain>
    </source>
</reference>
<dbReference type="EMBL" id="FNCY01000001">
    <property type="protein sequence ID" value="SDG73326.1"/>
    <property type="molecule type" value="Genomic_DNA"/>
</dbReference>
<sequence length="355" mass="39315">MGVHQSSEFSTNSSENVTGLGLGARIAAQAATVRPNEAGTEALEVGATAEVAESPRLVIRGENHSKEPNLQAAFVDWLNFTLRFQITGNEKLIEFDGLLRRSFGFGIGANRRKGHLNYKDSWVLGDGYGIFGTGGHSVAGTSLISLSGEGCCVIKDWLAVHDFIKEHRGRITRVDLAHDDYEGLISLEQLRDWYEAGDFHAGKGHPPAGEYVDDFGSGKGKTLYVGNRKNGKLLRIYEKGKQLGDPRSSWVRWEVELHNRDRRIPLDVLLTPSMYLAASYPPCAWISKGQSRIETVTRTAKIELNVLVEAARNSYGKLIWFQWKILELSPLEIVECLAVRGVPKRLDHAFPGEVS</sequence>
<proteinExistence type="predicted"/>
<dbReference type="OrthoDB" id="9809126at2"/>
<keyword evidence="3" id="KW-1185">Reference proteome</keyword>
<name>A0A1G7WN37_9RHOO</name>
<feature type="domain" description="Replication initiation protein-like C-terminal" evidence="1">
    <location>
        <begin position="170"/>
        <end position="290"/>
    </location>
</feature>
<evidence type="ECO:0000259" key="1">
    <source>
        <dbReference type="Pfam" id="PF02486"/>
    </source>
</evidence>